<dbReference type="EMBL" id="JYNU01000057">
    <property type="protein sequence ID" value="KMO69514.1"/>
    <property type="molecule type" value="Genomic_DNA"/>
</dbReference>
<evidence type="ECO:0000313" key="2">
    <source>
        <dbReference type="EMBL" id="KMO69514.1"/>
    </source>
</evidence>
<dbReference type="Gene3D" id="3.30.200.20">
    <property type="entry name" value="Phosphorylase Kinase, domain 1"/>
    <property type="match status" value="1"/>
</dbReference>
<dbReference type="PANTHER" id="PTHR21310:SF40">
    <property type="entry name" value="AMINOGLYCOSIDE PHOSPHOTRANSFERASE DOMAIN-CONTAINING PROTEIN-RELATED"/>
    <property type="match status" value="1"/>
</dbReference>
<organism evidence="2 3">
    <name type="scientific">Mycolicibacterium obuense</name>
    <dbReference type="NCBI Taxonomy" id="1807"/>
    <lineage>
        <taxon>Bacteria</taxon>
        <taxon>Bacillati</taxon>
        <taxon>Actinomycetota</taxon>
        <taxon>Actinomycetes</taxon>
        <taxon>Mycobacteriales</taxon>
        <taxon>Mycobacteriaceae</taxon>
        <taxon>Mycolicibacterium</taxon>
    </lineage>
</organism>
<name>A0A0J6VGZ6_9MYCO</name>
<reference evidence="2 3" key="1">
    <citation type="journal article" date="2015" name="Genome Biol. Evol.">
        <title>Characterization of Three Mycobacterium spp. with Potential Use in Bioremediation by Genome Sequencing and Comparative Genomics.</title>
        <authorList>
            <person name="Das S."/>
            <person name="Pettersson B.M."/>
            <person name="Behra P.R."/>
            <person name="Ramesh M."/>
            <person name="Dasgupta S."/>
            <person name="Bhattacharya A."/>
            <person name="Kirsebom L.A."/>
        </authorList>
    </citation>
    <scope>NUCLEOTIDE SEQUENCE [LARGE SCALE GENOMIC DNA]</scope>
    <source>
        <strain evidence="2 3">DSM 44075</strain>
    </source>
</reference>
<dbReference type="InterPro" id="IPR041726">
    <property type="entry name" value="ACAD10_11_N"/>
</dbReference>
<protein>
    <submittedName>
        <fullName evidence="2">Phosphotransferase enzyme family protein</fullName>
    </submittedName>
</protein>
<feature type="domain" description="Aminoglycoside phosphotransferase" evidence="1">
    <location>
        <begin position="31"/>
        <end position="251"/>
    </location>
</feature>
<proteinExistence type="predicted"/>
<dbReference type="Proteomes" id="UP000036313">
    <property type="component" value="Unassembled WGS sequence"/>
</dbReference>
<dbReference type="PATRIC" id="fig|1807.14.peg.4977"/>
<comment type="caution">
    <text evidence="2">The sequence shown here is derived from an EMBL/GenBank/DDBJ whole genome shotgun (WGS) entry which is preliminary data.</text>
</comment>
<dbReference type="Pfam" id="PF01636">
    <property type="entry name" value="APH"/>
    <property type="match status" value="1"/>
</dbReference>
<keyword evidence="2" id="KW-0808">Transferase</keyword>
<dbReference type="InterPro" id="IPR051678">
    <property type="entry name" value="AGP_Transferase"/>
</dbReference>
<accession>A0A0J6VGZ6</accession>
<evidence type="ECO:0000313" key="3">
    <source>
        <dbReference type="Proteomes" id="UP000036313"/>
    </source>
</evidence>
<evidence type="ECO:0000259" key="1">
    <source>
        <dbReference type="Pfam" id="PF01636"/>
    </source>
</evidence>
<dbReference type="Gene3D" id="3.90.1200.10">
    <property type="match status" value="1"/>
</dbReference>
<dbReference type="InterPro" id="IPR002575">
    <property type="entry name" value="Aminoglycoside_PTrfase"/>
</dbReference>
<sequence length="341" mass="37251">MTSDRRMWQEPDMVVEWLRAHGQQVSPPIAITRVGFGQSNITTLIADSARGEWIMREPPPGNAAATAHDIEREARILRGLSASAIPVPTVVGTGAGPGGCPFVVMHRVPGAALENEADARKLSPDQRHALGVSVAETLGRLHRLDGTSLGLTASRTPYLVRQIRRITEAWERYADGSALDTQWEAVRSTLVTRLPEPPRPVLMHGDYRLSNLLVDDGVITAVLDWELCTIGDPMADVAWLLDDWRSPEEQSIVMPSPTRAGGFPSREEMLAVYREVSGIDPISLDVYRAFTQWRAAGLLRGVLQRRRAGAMGSHGAVDPAELESTIELLLTSARVHLVSAT</sequence>
<dbReference type="SUPFAM" id="SSF56112">
    <property type="entry name" value="Protein kinase-like (PK-like)"/>
    <property type="match status" value="1"/>
</dbReference>
<dbReference type="CDD" id="cd05154">
    <property type="entry name" value="ACAD10_11_N-like"/>
    <property type="match status" value="1"/>
</dbReference>
<gene>
    <name evidence="2" type="ORF">MOBUDSM44075_04940</name>
</gene>
<dbReference type="InterPro" id="IPR011009">
    <property type="entry name" value="Kinase-like_dom_sf"/>
</dbReference>
<dbReference type="AlphaFoldDB" id="A0A0J6VGZ6"/>
<dbReference type="PANTHER" id="PTHR21310">
    <property type="entry name" value="AMINOGLYCOSIDE PHOSPHOTRANSFERASE-RELATED-RELATED"/>
    <property type="match status" value="1"/>
</dbReference>
<dbReference type="GO" id="GO:0016740">
    <property type="term" value="F:transferase activity"/>
    <property type="evidence" value="ECO:0007669"/>
    <property type="project" value="UniProtKB-KW"/>
</dbReference>
<dbReference type="RefSeq" id="WP_053079488.1">
    <property type="nucleotide sequence ID" value="NZ_JYNU01000057.1"/>
</dbReference>